<keyword evidence="6" id="KW-1185">Reference proteome</keyword>
<dbReference type="GO" id="GO:0016787">
    <property type="term" value="F:hydrolase activity"/>
    <property type="evidence" value="ECO:0007669"/>
    <property type="project" value="UniProtKB-KW"/>
</dbReference>
<dbReference type="GO" id="GO:0005524">
    <property type="term" value="F:ATP binding"/>
    <property type="evidence" value="ECO:0007669"/>
    <property type="project" value="UniProtKB-KW"/>
</dbReference>
<name>A0A0M2SST3_9BACI</name>
<dbReference type="Proteomes" id="UP000034166">
    <property type="component" value="Unassembled WGS sequence"/>
</dbReference>
<dbReference type="PATRIC" id="fig|1408103.3.peg.3295"/>
<protein>
    <submittedName>
        <fullName evidence="5">KipI antagonist</fullName>
    </submittedName>
</protein>
<keyword evidence="2" id="KW-0378">Hydrolase</keyword>
<dbReference type="SUPFAM" id="SSF50891">
    <property type="entry name" value="Cyclophilin-like"/>
    <property type="match status" value="1"/>
</dbReference>
<dbReference type="SMART" id="SM00797">
    <property type="entry name" value="AHS2"/>
    <property type="match status" value="1"/>
</dbReference>
<dbReference type="Gene3D" id="2.40.100.10">
    <property type="entry name" value="Cyclophilin-like"/>
    <property type="match status" value="1"/>
</dbReference>
<feature type="domain" description="Carboxyltransferase" evidence="4">
    <location>
        <begin position="23"/>
        <end position="319"/>
    </location>
</feature>
<dbReference type="NCBIfam" id="TIGR00724">
    <property type="entry name" value="urea_amlyse_rel"/>
    <property type="match status" value="1"/>
</dbReference>
<evidence type="ECO:0000256" key="2">
    <source>
        <dbReference type="ARBA" id="ARBA00022801"/>
    </source>
</evidence>
<dbReference type="AlphaFoldDB" id="A0A0M2SST3"/>
<dbReference type="PANTHER" id="PTHR43309">
    <property type="entry name" value="5-OXOPROLINASE SUBUNIT C"/>
    <property type="match status" value="1"/>
</dbReference>
<evidence type="ECO:0000256" key="1">
    <source>
        <dbReference type="ARBA" id="ARBA00022741"/>
    </source>
</evidence>
<evidence type="ECO:0000313" key="5">
    <source>
        <dbReference type="EMBL" id="KKK37198.1"/>
    </source>
</evidence>
<reference evidence="5 6" key="1">
    <citation type="submission" date="2015-04" db="EMBL/GenBank/DDBJ databases">
        <title>Taxonomic description and genome sequence of Bacillus campisalis sp. nov., a novel member of the genus Bacillus isolated from solar saltern.</title>
        <authorList>
            <person name="Mathan Kumar R."/>
            <person name="Kaur G."/>
            <person name="Kumar A."/>
            <person name="Singh N.K."/>
            <person name="Kaur N."/>
            <person name="Kumar N."/>
            <person name="Mayilraj S."/>
        </authorList>
    </citation>
    <scope>NUCLEOTIDE SEQUENCE [LARGE SCALE GENOMIC DNA]</scope>
    <source>
        <strain evidence="5 6">SA2-6</strain>
    </source>
</reference>
<comment type="caution">
    <text evidence="5">The sequence shown here is derived from an EMBL/GenBank/DDBJ whole genome shotgun (WGS) entry which is preliminary data.</text>
</comment>
<dbReference type="InterPro" id="IPR052708">
    <property type="entry name" value="PxpC"/>
</dbReference>
<evidence type="ECO:0000259" key="4">
    <source>
        <dbReference type="SMART" id="SM00797"/>
    </source>
</evidence>
<organism evidence="5 6">
    <name type="scientific">Mesobacillus campisalis</name>
    <dbReference type="NCBI Taxonomy" id="1408103"/>
    <lineage>
        <taxon>Bacteria</taxon>
        <taxon>Bacillati</taxon>
        <taxon>Bacillota</taxon>
        <taxon>Bacilli</taxon>
        <taxon>Bacillales</taxon>
        <taxon>Bacillaceae</taxon>
        <taxon>Mesobacillus</taxon>
    </lineage>
</organism>
<dbReference type="EMBL" id="LAYY01000016">
    <property type="protein sequence ID" value="KKK37198.1"/>
    <property type="molecule type" value="Genomic_DNA"/>
</dbReference>
<keyword evidence="1" id="KW-0547">Nucleotide-binding</keyword>
<dbReference type="RefSeq" id="WP_046524536.1">
    <property type="nucleotide sequence ID" value="NZ_LAYY01000016.1"/>
</dbReference>
<accession>A0A0M2SST3</accession>
<dbReference type="OrthoDB" id="9782422at2"/>
<dbReference type="InterPro" id="IPR029000">
    <property type="entry name" value="Cyclophilin-like_dom_sf"/>
</dbReference>
<proteinExistence type="predicted"/>
<dbReference type="Pfam" id="PF02626">
    <property type="entry name" value="CT_A_B"/>
    <property type="match status" value="1"/>
</dbReference>
<gene>
    <name evidence="5" type="ORF">WQ57_14670</name>
</gene>
<evidence type="ECO:0000313" key="6">
    <source>
        <dbReference type="Proteomes" id="UP000034166"/>
    </source>
</evidence>
<keyword evidence="3" id="KW-0067">ATP-binding</keyword>
<dbReference type="PANTHER" id="PTHR43309:SF5">
    <property type="entry name" value="5-OXOPROLINASE SUBUNIT C"/>
    <property type="match status" value="1"/>
</dbReference>
<evidence type="ECO:0000256" key="3">
    <source>
        <dbReference type="ARBA" id="ARBA00022840"/>
    </source>
</evidence>
<sequence>MLNIHKPGLLTTVQDPGRFGFQKYGVIVSGAMDSFALRIANVLVGNDENEAALEITLLGPEIEFTADALVSLCGGDLSPRVNGKSIRMWRPVFIEQGSVLSFGAANQGIRTYLAVAGGINVPPSLGSKSTYLRATLGGYCGRPLKTGDHVKVSSPGCLAKSLIKHLSQTLADGYAEADWAVSNMFSFPSSDRLAIRVIKGRHFDLFTLESKAAFFNEPFVITPQSDRMGYRLKGPDLGLGHPEEMLSEAVCYGTIQVPPGGQPIILLADRPATGGYPKIAEIASVDFPAIAQAKPGDHLFFELISAKQAQLLLLQKEAMLRQVKQGIQLKFREVKIDDESGFEL</sequence>
<dbReference type="InterPro" id="IPR003778">
    <property type="entry name" value="CT_A_B"/>
</dbReference>